<gene>
    <name evidence="1" type="ORF">CJ030_MR2G006987</name>
</gene>
<organism evidence="1 2">
    <name type="scientific">Morella rubra</name>
    <name type="common">Chinese bayberry</name>
    <dbReference type="NCBI Taxonomy" id="262757"/>
    <lineage>
        <taxon>Eukaryota</taxon>
        <taxon>Viridiplantae</taxon>
        <taxon>Streptophyta</taxon>
        <taxon>Embryophyta</taxon>
        <taxon>Tracheophyta</taxon>
        <taxon>Spermatophyta</taxon>
        <taxon>Magnoliopsida</taxon>
        <taxon>eudicotyledons</taxon>
        <taxon>Gunneridae</taxon>
        <taxon>Pentapetalae</taxon>
        <taxon>rosids</taxon>
        <taxon>fabids</taxon>
        <taxon>Fagales</taxon>
        <taxon>Myricaceae</taxon>
        <taxon>Morella</taxon>
    </lineage>
</organism>
<keyword evidence="2" id="KW-1185">Reference proteome</keyword>
<dbReference type="EMBL" id="RXIC02000020">
    <property type="protein sequence ID" value="KAB1221951.1"/>
    <property type="molecule type" value="Genomic_DNA"/>
</dbReference>
<reference evidence="1 2" key="1">
    <citation type="journal article" date="2019" name="Plant Biotechnol. J.">
        <title>The red bayberry genome and genetic basis of sex determination.</title>
        <authorList>
            <person name="Jia H.M."/>
            <person name="Jia H.J."/>
            <person name="Cai Q.L."/>
            <person name="Wang Y."/>
            <person name="Zhao H.B."/>
            <person name="Yang W.F."/>
            <person name="Wang G.Y."/>
            <person name="Li Y.H."/>
            <person name="Zhan D.L."/>
            <person name="Shen Y.T."/>
            <person name="Niu Q.F."/>
            <person name="Chang L."/>
            <person name="Qiu J."/>
            <person name="Zhao L."/>
            <person name="Xie H.B."/>
            <person name="Fu W.Y."/>
            <person name="Jin J."/>
            <person name="Li X.W."/>
            <person name="Jiao Y."/>
            <person name="Zhou C.C."/>
            <person name="Tu T."/>
            <person name="Chai C.Y."/>
            <person name="Gao J.L."/>
            <person name="Fan L.J."/>
            <person name="van de Weg E."/>
            <person name="Wang J.Y."/>
            <person name="Gao Z.S."/>
        </authorList>
    </citation>
    <scope>NUCLEOTIDE SEQUENCE [LARGE SCALE GENOMIC DNA]</scope>
    <source>
        <tissue evidence="1">Leaves</tissue>
    </source>
</reference>
<sequence length="52" mass="5940">MACTSQRKHSFLVLQCQTLYGNDRQFSANAVRASNISLNPPRDWNNLWADLS</sequence>
<dbReference type="Proteomes" id="UP000516437">
    <property type="component" value="Chromosome 2"/>
</dbReference>
<name>A0A6A1W9R1_9ROSI</name>
<evidence type="ECO:0000313" key="1">
    <source>
        <dbReference type="EMBL" id="KAB1221951.1"/>
    </source>
</evidence>
<protein>
    <submittedName>
        <fullName evidence="1">Uncharacterized protein</fullName>
    </submittedName>
</protein>
<accession>A0A6A1W9R1</accession>
<proteinExistence type="predicted"/>
<comment type="caution">
    <text evidence="1">The sequence shown here is derived from an EMBL/GenBank/DDBJ whole genome shotgun (WGS) entry which is preliminary data.</text>
</comment>
<evidence type="ECO:0000313" key="2">
    <source>
        <dbReference type="Proteomes" id="UP000516437"/>
    </source>
</evidence>
<dbReference type="AlphaFoldDB" id="A0A6A1W9R1"/>